<evidence type="ECO:0000313" key="3">
    <source>
        <dbReference type="Proteomes" id="UP000886595"/>
    </source>
</evidence>
<organism evidence="2 3">
    <name type="scientific">Brassica carinata</name>
    <name type="common">Ethiopian mustard</name>
    <name type="synonym">Abyssinian cabbage</name>
    <dbReference type="NCBI Taxonomy" id="52824"/>
    <lineage>
        <taxon>Eukaryota</taxon>
        <taxon>Viridiplantae</taxon>
        <taxon>Streptophyta</taxon>
        <taxon>Embryophyta</taxon>
        <taxon>Tracheophyta</taxon>
        <taxon>Spermatophyta</taxon>
        <taxon>Magnoliopsida</taxon>
        <taxon>eudicotyledons</taxon>
        <taxon>Gunneridae</taxon>
        <taxon>Pentapetalae</taxon>
        <taxon>rosids</taxon>
        <taxon>malvids</taxon>
        <taxon>Brassicales</taxon>
        <taxon>Brassicaceae</taxon>
        <taxon>Brassiceae</taxon>
        <taxon>Brassica</taxon>
    </lineage>
</organism>
<keyword evidence="3" id="KW-1185">Reference proteome</keyword>
<feature type="compositionally biased region" description="Low complexity" evidence="1">
    <location>
        <begin position="766"/>
        <end position="776"/>
    </location>
</feature>
<gene>
    <name evidence="2" type="ORF">Bca52824_001154</name>
</gene>
<comment type="caution">
    <text evidence="2">The sequence shown here is derived from an EMBL/GenBank/DDBJ whole genome shotgun (WGS) entry which is preliminary data.</text>
</comment>
<feature type="compositionally biased region" description="Basic and acidic residues" evidence="1">
    <location>
        <begin position="254"/>
        <end position="288"/>
    </location>
</feature>
<evidence type="ECO:0000256" key="1">
    <source>
        <dbReference type="SAM" id="MobiDB-lite"/>
    </source>
</evidence>
<protein>
    <submittedName>
        <fullName evidence="2">Uncharacterized protein</fullName>
    </submittedName>
</protein>
<reference evidence="2 3" key="1">
    <citation type="submission" date="2020-02" db="EMBL/GenBank/DDBJ databases">
        <authorList>
            <person name="Ma Q."/>
            <person name="Huang Y."/>
            <person name="Song X."/>
            <person name="Pei D."/>
        </authorList>
    </citation>
    <scope>NUCLEOTIDE SEQUENCE [LARGE SCALE GENOMIC DNA]</scope>
    <source>
        <strain evidence="2">Sxm20200214</strain>
        <tissue evidence="2">Leaf</tissue>
    </source>
</reference>
<feature type="region of interest" description="Disordered" evidence="1">
    <location>
        <begin position="222"/>
        <end position="414"/>
    </location>
</feature>
<feature type="region of interest" description="Disordered" evidence="1">
    <location>
        <begin position="766"/>
        <end position="824"/>
    </location>
</feature>
<feature type="compositionally biased region" description="Basic and acidic residues" evidence="1">
    <location>
        <begin position="810"/>
        <end position="824"/>
    </location>
</feature>
<proteinExistence type="predicted"/>
<feature type="compositionally biased region" description="Basic and acidic residues" evidence="1">
    <location>
        <begin position="398"/>
        <end position="414"/>
    </location>
</feature>
<feature type="compositionally biased region" description="Polar residues" evidence="1">
    <location>
        <begin position="727"/>
        <end position="736"/>
    </location>
</feature>
<feature type="region of interest" description="Disordered" evidence="1">
    <location>
        <begin position="724"/>
        <end position="754"/>
    </location>
</feature>
<feature type="compositionally biased region" description="Polar residues" evidence="1">
    <location>
        <begin position="243"/>
        <end position="253"/>
    </location>
</feature>
<dbReference type="Proteomes" id="UP000886595">
    <property type="component" value="Unassembled WGS sequence"/>
</dbReference>
<feature type="compositionally biased region" description="Basic and acidic residues" evidence="1">
    <location>
        <begin position="367"/>
        <end position="391"/>
    </location>
</feature>
<sequence length="824" mass="92528">MRLRIVFSRRYEAVVSDPSNCHGRSAGESLSQLINGSLRLMVVLSVMAAEAGTTLSVRSFEELTSVSISEDGIVSTRMHPNYNVVTGYPTKTTDWQRSYLFVKSNRSAFDEPPRSGSRVLWNPDMVGHPNLATYAEDWKQSARTVVLQKQDHWKNFTRERIRRCISQIANQDWTSDLVPYINQGSSKRLSLFTSAEQKEINRARSMKQLPDLSRIIAQKATAKKDAFKSGGGSSDPRKKAAASTEQMRTGGSSKQKERRKDKERDAVVREEPSGDVGEKRTPVEEPKKKANNKKRKRADDGGSEVPPSGEVAKKKTRKKDLVPPHSSSVSEGELRDLAPPAADPEVRTSDDDENETLALRLRRRERRVVAEDSREGQVRSPIPEERRDRLPLEPSTRTMEESETRVPGRPEETPEDRINFQFSRELLLPFYPDECGRLTQLIKGGPAQLPPVKDLIFKNEYEHAACSSVKSQGDWNVLVEKYDTALRRAREQIREGEEARKNSKLGYEEALRVAMREREAIRKSFNEQRTVDAAELRACKDSMKDLETGVDKLRGEKANLERKRGAEALRWSEEVERLRKSRKYKVTHERIRVMIAMIAKAEKRFHQISLRETQRDKYDDARCLHSQTFGTRQCLEQIRDSGTEIPQATIDKFSGIPEEDLHLSPLVLESRLLIEEVWKQIDPFGLNIDLIDSEAAIALRTSCSERSPCLATRSAPEEHVRELARTAGSSTDQNVDPENRVTAGEGVAKDGNVPTVVLTDSSAKAFKNVSSSSSTSGEPEKEGGVPVARPDEVLVPNVDPPAAPFGRVSGPEKEDGGKDLPADE</sequence>
<name>A0A8X7WHS9_BRACI</name>
<dbReference type="EMBL" id="JAAMPC010000001">
    <property type="protein sequence ID" value="KAG2329974.1"/>
    <property type="molecule type" value="Genomic_DNA"/>
</dbReference>
<accession>A0A8X7WHS9</accession>
<dbReference type="AlphaFoldDB" id="A0A8X7WHS9"/>
<evidence type="ECO:0000313" key="2">
    <source>
        <dbReference type="EMBL" id="KAG2329974.1"/>
    </source>
</evidence>